<sequence length="420" mass="43759">MSDVFIPLGGAGGKNRGGVAIVGADATIQDMYGMVTVPLPAGNYKKYVANGEAYMPGYGDGKNSVLGLNKEFIKKAALHAFGIASIINFSLALYAHKQVRLTWAKPTKGLWSGVHFVFKYDSMPTSITDGFYMLDSADVHFETGRLEERQLYIRAFNYVTTNEGRWYDDGKVSATIRVSGISGAVSFGVGAGTWTVPEGVRRIRYILVGQGGQGGWGTGFYAPGGGGGGGYFTTGYMDVTPGQGIPWIIPSASADFNNLGGVYKQGLDTVFGSIRSQHGRSPLRNGFRNYNNHLYSNGGDGGSGGAAYSGSPGSNGNDGSGSYPSISEGRRGDKTTYYFDSIRPGYGQHTSTTGFNGVLYSTGGMAGNRGNDSEGASGTDGLGNGGNGANARGYGGSRVGGRGGTGCIYIAWGSSMNDGS</sequence>
<protein>
    <recommendedName>
        <fullName evidence="2">Glycine-rich domain-containing protein</fullName>
    </recommendedName>
</protein>
<dbReference type="Pfam" id="PF21722">
    <property type="entry name" value="Gly_rich_2"/>
    <property type="match status" value="1"/>
</dbReference>
<evidence type="ECO:0000259" key="2">
    <source>
        <dbReference type="Pfam" id="PF21722"/>
    </source>
</evidence>
<organism evidence="3">
    <name type="scientific">Siphoviridae sp. cthGz5</name>
    <dbReference type="NCBI Taxonomy" id="2825613"/>
    <lineage>
        <taxon>Viruses</taxon>
        <taxon>Duplodnaviria</taxon>
        <taxon>Heunggongvirae</taxon>
        <taxon>Uroviricota</taxon>
        <taxon>Caudoviricetes</taxon>
    </lineage>
</organism>
<dbReference type="InterPro" id="IPR049304">
    <property type="entry name" value="Gly_rich_dom"/>
</dbReference>
<accession>A0A8S5VAG9</accession>
<evidence type="ECO:0000313" key="3">
    <source>
        <dbReference type="EMBL" id="DAG03619.1"/>
    </source>
</evidence>
<reference evidence="3" key="1">
    <citation type="journal article" date="2021" name="Proc. Natl. Acad. Sci. U.S.A.">
        <title>A Catalog of Tens of Thousands of Viruses from Human Metagenomes Reveals Hidden Associations with Chronic Diseases.</title>
        <authorList>
            <person name="Tisza M.J."/>
            <person name="Buck C.B."/>
        </authorList>
    </citation>
    <scope>NUCLEOTIDE SEQUENCE</scope>
    <source>
        <strain evidence="3">CthGz5</strain>
    </source>
</reference>
<dbReference type="EMBL" id="BK016232">
    <property type="protein sequence ID" value="DAG03619.1"/>
    <property type="molecule type" value="Genomic_DNA"/>
</dbReference>
<feature type="region of interest" description="Disordered" evidence="1">
    <location>
        <begin position="303"/>
        <end position="330"/>
    </location>
</feature>
<feature type="compositionally biased region" description="Low complexity" evidence="1">
    <location>
        <begin position="308"/>
        <end position="325"/>
    </location>
</feature>
<proteinExistence type="predicted"/>
<name>A0A8S5VAG9_9CAUD</name>
<feature type="domain" description="Glycine-rich" evidence="2">
    <location>
        <begin position="190"/>
        <end position="412"/>
    </location>
</feature>
<evidence type="ECO:0000256" key="1">
    <source>
        <dbReference type="SAM" id="MobiDB-lite"/>
    </source>
</evidence>